<protein>
    <submittedName>
        <fullName evidence="1">Uncharacterized protein</fullName>
    </submittedName>
</protein>
<dbReference type="Proteomes" id="UP001525890">
    <property type="component" value="Unassembled WGS sequence"/>
</dbReference>
<dbReference type="EMBL" id="JAMXFF010000010">
    <property type="protein sequence ID" value="MCT7966363.1"/>
    <property type="molecule type" value="Genomic_DNA"/>
</dbReference>
<accession>A0ABT2MNS1</accession>
<comment type="caution">
    <text evidence="1">The sequence shown here is derived from an EMBL/GenBank/DDBJ whole genome shotgun (WGS) entry which is preliminary data.</text>
</comment>
<gene>
    <name evidence="1" type="ORF">NG799_08465</name>
</gene>
<organism evidence="1 2">
    <name type="scientific">Laspinema palackyanum D2a</name>
    <dbReference type="NCBI Taxonomy" id="2953684"/>
    <lineage>
        <taxon>Bacteria</taxon>
        <taxon>Bacillati</taxon>
        <taxon>Cyanobacteriota</taxon>
        <taxon>Cyanophyceae</taxon>
        <taxon>Oscillatoriophycideae</taxon>
        <taxon>Oscillatoriales</taxon>
        <taxon>Laspinemataceae</taxon>
        <taxon>Laspinema</taxon>
        <taxon>Laspinema palackyanum</taxon>
    </lineage>
</organism>
<dbReference type="RefSeq" id="WP_368006007.1">
    <property type="nucleotide sequence ID" value="NZ_JAMXFF010000010.1"/>
</dbReference>
<evidence type="ECO:0000313" key="2">
    <source>
        <dbReference type="Proteomes" id="UP001525890"/>
    </source>
</evidence>
<sequence length="189" mass="21356">MDEMAKTVLACWLSLQRTEVRLNADEELVLEHISQQLYQHGEAWESLQGDLIRLIQENPSLNRVFQQIKPELDKIETEELRELFLRESEVSQANLAASYVGTVDVATAKNTVTHSGAMAQLLVQLATQMQQQLTDSPLAILGNLQKEKEPEEVDDEAFALACALVDEYELGWDTEWQQIAITDWEASGL</sequence>
<evidence type="ECO:0000313" key="1">
    <source>
        <dbReference type="EMBL" id="MCT7966363.1"/>
    </source>
</evidence>
<name>A0ABT2MNS1_9CYAN</name>
<reference evidence="1 2" key="1">
    <citation type="journal article" date="2022" name="Front. Microbiol.">
        <title>High genomic differentiation and limited gene flow indicate recent cryptic speciation within the genus Laspinema (cyanobacteria).</title>
        <authorList>
            <person name="Stanojkovic A."/>
            <person name="Skoupy S."/>
            <person name="Skaloud P."/>
            <person name="Dvorak P."/>
        </authorList>
    </citation>
    <scope>NUCLEOTIDE SEQUENCE [LARGE SCALE GENOMIC DNA]</scope>
    <source>
        <strain evidence="1 2">D2a</strain>
    </source>
</reference>
<keyword evidence="2" id="KW-1185">Reference proteome</keyword>
<proteinExistence type="predicted"/>